<dbReference type="GO" id="GO:0000155">
    <property type="term" value="F:phosphorelay sensor kinase activity"/>
    <property type="evidence" value="ECO:0007669"/>
    <property type="project" value="InterPro"/>
</dbReference>
<dbReference type="InterPro" id="IPR004358">
    <property type="entry name" value="Sig_transdc_His_kin-like_C"/>
</dbReference>
<dbReference type="InterPro" id="IPR003661">
    <property type="entry name" value="HisK_dim/P_dom"/>
</dbReference>
<dbReference type="PRINTS" id="PR00344">
    <property type="entry name" value="BCTRLSENSOR"/>
</dbReference>
<evidence type="ECO:0000256" key="3">
    <source>
        <dbReference type="ARBA" id="ARBA00012438"/>
    </source>
</evidence>
<dbReference type="PANTHER" id="PTHR45436">
    <property type="entry name" value="SENSOR HISTIDINE KINASE YKOH"/>
    <property type="match status" value="1"/>
</dbReference>
<dbReference type="InterPro" id="IPR005467">
    <property type="entry name" value="His_kinase_dom"/>
</dbReference>
<evidence type="ECO:0000256" key="6">
    <source>
        <dbReference type="ARBA" id="ARBA00022692"/>
    </source>
</evidence>
<dbReference type="GO" id="GO:0005886">
    <property type="term" value="C:plasma membrane"/>
    <property type="evidence" value="ECO:0007669"/>
    <property type="project" value="UniProtKB-SubCell"/>
</dbReference>
<evidence type="ECO:0000313" key="14">
    <source>
        <dbReference type="Proteomes" id="UP000622547"/>
    </source>
</evidence>
<dbReference type="PROSITE" id="PS50885">
    <property type="entry name" value="HAMP"/>
    <property type="match status" value="1"/>
</dbReference>
<sequence length="367" mass="39100">MPPLTSAWPAPGDPEEDVQTCLPHLGCVRLAALRIKAAANSPVVYAGRLAAGVTSTGIFARLFGLQDGLLVLLAALATWKITGRTLKPVNAIRDDLAVINGDDLSSRVPEPQGGDEVARLARTVNATLGRIEEAKLNRDAVLAQQRQFVSDASHELRTPLAGLRAELEMGQLHPEDTDLNELLASALVDVDRLEAIITDLLLLARVGTAGPADRTSLNLTELVQEEVSQRCDRLPIRVGMAMPVRVTCVRVQIARLLKNLLDNAQRHSRSLVEVSVRTDGPFAELTVDDDGCGIPVPDRERVFERFTRLDTARSRGHGGTGLGLAIAREIAHAHGGTLEAGESPSGGARLLLRLTLDGSPGATATPG</sequence>
<evidence type="ECO:0000259" key="11">
    <source>
        <dbReference type="PROSITE" id="PS50109"/>
    </source>
</evidence>
<evidence type="ECO:0000259" key="12">
    <source>
        <dbReference type="PROSITE" id="PS50885"/>
    </source>
</evidence>
<evidence type="ECO:0000256" key="9">
    <source>
        <dbReference type="ARBA" id="ARBA00023012"/>
    </source>
</evidence>
<comment type="subcellular location">
    <subcellularLocation>
        <location evidence="2">Cell membrane</location>
    </subcellularLocation>
</comment>
<protein>
    <recommendedName>
        <fullName evidence="3">histidine kinase</fullName>
        <ecNumber evidence="3">2.7.13.3</ecNumber>
    </recommendedName>
</protein>
<keyword evidence="14" id="KW-1185">Reference proteome</keyword>
<keyword evidence="10" id="KW-0472">Membrane</keyword>
<feature type="domain" description="Histidine kinase" evidence="11">
    <location>
        <begin position="151"/>
        <end position="358"/>
    </location>
</feature>
<reference evidence="13 14" key="1">
    <citation type="submission" date="2021-01" db="EMBL/GenBank/DDBJ databases">
        <title>Whole genome shotgun sequence of Planotetraspora phitsanulokensis NBRC 104273.</title>
        <authorList>
            <person name="Komaki H."/>
            <person name="Tamura T."/>
        </authorList>
    </citation>
    <scope>NUCLEOTIDE SEQUENCE [LARGE SCALE GENOMIC DNA]</scope>
    <source>
        <strain evidence="13 14">NBRC 104273</strain>
    </source>
</reference>
<keyword evidence="6" id="KW-0812">Transmembrane</keyword>
<dbReference type="EMBL" id="BOOP01000043">
    <property type="protein sequence ID" value="GII42430.1"/>
    <property type="molecule type" value="Genomic_DNA"/>
</dbReference>
<dbReference type="EC" id="2.7.13.3" evidence="3"/>
<dbReference type="AlphaFoldDB" id="A0A8J3UCT1"/>
<dbReference type="Gene3D" id="1.10.287.130">
    <property type="match status" value="1"/>
</dbReference>
<keyword evidence="9" id="KW-0902">Two-component regulatory system</keyword>
<dbReference type="Gene3D" id="3.30.565.10">
    <property type="entry name" value="Histidine kinase-like ATPase, C-terminal domain"/>
    <property type="match status" value="1"/>
</dbReference>
<comment type="caution">
    <text evidence="13">The sequence shown here is derived from an EMBL/GenBank/DDBJ whole genome shotgun (WGS) entry which is preliminary data.</text>
</comment>
<evidence type="ECO:0000256" key="1">
    <source>
        <dbReference type="ARBA" id="ARBA00000085"/>
    </source>
</evidence>
<dbReference type="PROSITE" id="PS50109">
    <property type="entry name" value="HIS_KIN"/>
    <property type="match status" value="1"/>
</dbReference>
<accession>A0A8J3UCT1</accession>
<evidence type="ECO:0000256" key="5">
    <source>
        <dbReference type="ARBA" id="ARBA00022679"/>
    </source>
</evidence>
<dbReference type="InterPro" id="IPR036890">
    <property type="entry name" value="HATPase_C_sf"/>
</dbReference>
<proteinExistence type="predicted"/>
<keyword evidence="8" id="KW-1133">Transmembrane helix</keyword>
<keyword evidence="7" id="KW-0418">Kinase</keyword>
<dbReference type="Pfam" id="PF02518">
    <property type="entry name" value="HATPase_c"/>
    <property type="match status" value="1"/>
</dbReference>
<dbReference type="CDD" id="cd00075">
    <property type="entry name" value="HATPase"/>
    <property type="match status" value="1"/>
</dbReference>
<dbReference type="SUPFAM" id="SSF47384">
    <property type="entry name" value="Homodimeric domain of signal transducing histidine kinase"/>
    <property type="match status" value="1"/>
</dbReference>
<evidence type="ECO:0000256" key="4">
    <source>
        <dbReference type="ARBA" id="ARBA00022553"/>
    </source>
</evidence>
<dbReference type="InterPro" id="IPR036097">
    <property type="entry name" value="HisK_dim/P_sf"/>
</dbReference>
<dbReference type="InterPro" id="IPR050428">
    <property type="entry name" value="TCS_sensor_his_kinase"/>
</dbReference>
<keyword evidence="5" id="KW-0808">Transferase</keyword>
<dbReference type="CDD" id="cd00082">
    <property type="entry name" value="HisKA"/>
    <property type="match status" value="1"/>
</dbReference>
<gene>
    <name evidence="13" type="ORF">Pph01_74330</name>
</gene>
<evidence type="ECO:0000256" key="2">
    <source>
        <dbReference type="ARBA" id="ARBA00004236"/>
    </source>
</evidence>
<dbReference type="InterPro" id="IPR003660">
    <property type="entry name" value="HAMP_dom"/>
</dbReference>
<dbReference type="InterPro" id="IPR003594">
    <property type="entry name" value="HATPase_dom"/>
</dbReference>
<comment type="catalytic activity">
    <reaction evidence="1">
        <text>ATP + protein L-histidine = ADP + protein N-phospho-L-histidine.</text>
        <dbReference type="EC" id="2.7.13.3"/>
    </reaction>
</comment>
<dbReference type="Proteomes" id="UP000622547">
    <property type="component" value="Unassembled WGS sequence"/>
</dbReference>
<evidence type="ECO:0000256" key="10">
    <source>
        <dbReference type="ARBA" id="ARBA00023136"/>
    </source>
</evidence>
<dbReference type="Pfam" id="PF00672">
    <property type="entry name" value="HAMP"/>
    <property type="match status" value="1"/>
</dbReference>
<dbReference type="SMART" id="SM00304">
    <property type="entry name" value="HAMP"/>
    <property type="match status" value="1"/>
</dbReference>
<organism evidence="13 14">
    <name type="scientific">Planotetraspora phitsanulokensis</name>
    <dbReference type="NCBI Taxonomy" id="575192"/>
    <lineage>
        <taxon>Bacteria</taxon>
        <taxon>Bacillati</taxon>
        <taxon>Actinomycetota</taxon>
        <taxon>Actinomycetes</taxon>
        <taxon>Streptosporangiales</taxon>
        <taxon>Streptosporangiaceae</taxon>
        <taxon>Planotetraspora</taxon>
    </lineage>
</organism>
<dbReference type="SUPFAM" id="SSF55874">
    <property type="entry name" value="ATPase domain of HSP90 chaperone/DNA topoisomerase II/histidine kinase"/>
    <property type="match status" value="1"/>
</dbReference>
<feature type="domain" description="HAMP" evidence="12">
    <location>
        <begin position="83"/>
        <end position="136"/>
    </location>
</feature>
<dbReference type="SUPFAM" id="SSF158472">
    <property type="entry name" value="HAMP domain-like"/>
    <property type="match status" value="1"/>
</dbReference>
<keyword evidence="4" id="KW-0597">Phosphoprotein</keyword>
<dbReference type="Pfam" id="PF00512">
    <property type="entry name" value="HisKA"/>
    <property type="match status" value="1"/>
</dbReference>
<name>A0A8J3UCT1_9ACTN</name>
<dbReference type="Gene3D" id="6.10.340.10">
    <property type="match status" value="1"/>
</dbReference>
<evidence type="ECO:0000313" key="13">
    <source>
        <dbReference type="EMBL" id="GII42430.1"/>
    </source>
</evidence>
<dbReference type="SMART" id="SM00388">
    <property type="entry name" value="HisKA"/>
    <property type="match status" value="1"/>
</dbReference>
<evidence type="ECO:0000256" key="8">
    <source>
        <dbReference type="ARBA" id="ARBA00022989"/>
    </source>
</evidence>
<evidence type="ECO:0000256" key="7">
    <source>
        <dbReference type="ARBA" id="ARBA00022777"/>
    </source>
</evidence>
<dbReference type="PANTHER" id="PTHR45436:SF5">
    <property type="entry name" value="SENSOR HISTIDINE KINASE TRCS"/>
    <property type="match status" value="1"/>
</dbReference>
<dbReference type="SMART" id="SM00387">
    <property type="entry name" value="HATPase_c"/>
    <property type="match status" value="1"/>
</dbReference>